<keyword evidence="2" id="KW-1185">Reference proteome</keyword>
<evidence type="ECO:0000313" key="2">
    <source>
        <dbReference type="Proteomes" id="UP000798662"/>
    </source>
</evidence>
<name>A0ACC3BR78_PYRYE</name>
<protein>
    <submittedName>
        <fullName evidence="1">Uncharacterized protein</fullName>
    </submittedName>
</protein>
<organism evidence="1 2">
    <name type="scientific">Pyropia yezoensis</name>
    <name type="common">Susabi-nori</name>
    <name type="synonym">Porphyra yezoensis</name>
    <dbReference type="NCBI Taxonomy" id="2788"/>
    <lineage>
        <taxon>Eukaryota</taxon>
        <taxon>Rhodophyta</taxon>
        <taxon>Bangiophyceae</taxon>
        <taxon>Bangiales</taxon>
        <taxon>Bangiaceae</taxon>
        <taxon>Pyropia</taxon>
    </lineage>
</organism>
<proteinExistence type="predicted"/>
<comment type="caution">
    <text evidence="1">The sequence shown here is derived from an EMBL/GenBank/DDBJ whole genome shotgun (WGS) entry which is preliminary data.</text>
</comment>
<gene>
    <name evidence="1" type="ORF">I4F81_002488</name>
</gene>
<reference evidence="1" key="1">
    <citation type="submission" date="2019-11" db="EMBL/GenBank/DDBJ databases">
        <title>Nori genome reveals adaptations in red seaweeds to the harsh intertidal environment.</title>
        <authorList>
            <person name="Wang D."/>
            <person name="Mao Y."/>
        </authorList>
    </citation>
    <scope>NUCLEOTIDE SEQUENCE</scope>
    <source>
        <tissue evidence="1">Gametophyte</tissue>
    </source>
</reference>
<evidence type="ECO:0000313" key="1">
    <source>
        <dbReference type="EMBL" id="KAK1859896.1"/>
    </source>
</evidence>
<dbReference type="EMBL" id="CM020618">
    <property type="protein sequence ID" value="KAK1859896.1"/>
    <property type="molecule type" value="Genomic_DNA"/>
</dbReference>
<dbReference type="Proteomes" id="UP000798662">
    <property type="component" value="Chromosome 1"/>
</dbReference>
<sequence>MSPPTAPRRGARTKAHMPATGVAALRRRPRTHTNPMLPPSHAPPPLSARRGGHPPEGALVWLWGGGGGGGGDDKGRGGGGWGGVRAGEYARRPAAPLPMDLRVHRGSPVGWGEGAAVGLVVRWRGGSGGGARLGPAARGGARHESSGAGGAAAWHGWGSSGRGGDARACTTAARRRRTIAPRDHPRLGSVRRARSSCRLATARAPSCSEVRDGGAHEEPPRLRLPAALPQSGVPHSSPPPPARPPSVPPASTALPGPRRRKHPGIIPGDDPPVPVRPPRLLPLARVVAPHGRATRGALSRGTAHPSHLRRPAPPPPPPPTPCAPFSPGLLGAPNGPAHARAPSRAHRHATGSVCGGGGGAPGPSGGGGQWGGLCLRPVRAVGRF</sequence>
<accession>A0ACC3BR78</accession>